<evidence type="ECO:0000256" key="3">
    <source>
        <dbReference type="SAM" id="MobiDB-lite"/>
    </source>
</evidence>
<gene>
    <name evidence="6" type="ORF">GCM10009819_09930</name>
</gene>
<proteinExistence type="predicted"/>
<feature type="region of interest" description="Disordered" evidence="3">
    <location>
        <begin position="66"/>
        <end position="98"/>
    </location>
</feature>
<dbReference type="InterPro" id="IPR041916">
    <property type="entry name" value="Anti_sigma_zinc_sf"/>
</dbReference>
<keyword evidence="4" id="KW-1133">Transmembrane helix</keyword>
<keyword evidence="4" id="KW-0472">Membrane</keyword>
<sequence>MNDDHERYVDWDAAYVLGALTPVDRRAYEAHLDGCERCRAAVAELAPMPGLLARLDAEAAEAVGGADAAARPGTDPVAGPEAPAVPAPAIARTGAPPARIGGAGPRRVRLLAAIAASVLLVAAVVAGIVTATLPRGDAEVVAMEPVGDTPLTASVAVASVPWGTRLSITCRYGTGEWTGEGETWEYGLYLTDAAGEETQVSTWHAGQGQVVRLDAGTALERDDLVSIEVRALATGEAQLEADLP</sequence>
<dbReference type="Proteomes" id="UP001501196">
    <property type="component" value="Unassembled WGS sequence"/>
</dbReference>
<evidence type="ECO:0000256" key="2">
    <source>
        <dbReference type="ARBA" id="ARBA00023163"/>
    </source>
</evidence>
<keyword evidence="1" id="KW-0805">Transcription regulation</keyword>
<organism evidence="6 7">
    <name type="scientific">Agromyces tropicus</name>
    <dbReference type="NCBI Taxonomy" id="555371"/>
    <lineage>
        <taxon>Bacteria</taxon>
        <taxon>Bacillati</taxon>
        <taxon>Actinomycetota</taxon>
        <taxon>Actinomycetes</taxon>
        <taxon>Micrococcales</taxon>
        <taxon>Microbacteriaceae</taxon>
        <taxon>Agromyces</taxon>
    </lineage>
</organism>
<keyword evidence="2" id="KW-0804">Transcription</keyword>
<evidence type="ECO:0000256" key="1">
    <source>
        <dbReference type="ARBA" id="ARBA00023015"/>
    </source>
</evidence>
<dbReference type="Pfam" id="PF13490">
    <property type="entry name" value="zf-HC2"/>
    <property type="match status" value="1"/>
</dbReference>
<dbReference type="RefSeq" id="WP_344369890.1">
    <property type="nucleotide sequence ID" value="NZ_BAAAPW010000001.1"/>
</dbReference>
<name>A0ABP5FJZ4_9MICO</name>
<feature type="transmembrane region" description="Helical" evidence="4">
    <location>
        <begin position="110"/>
        <end position="133"/>
    </location>
</feature>
<evidence type="ECO:0000256" key="4">
    <source>
        <dbReference type="SAM" id="Phobius"/>
    </source>
</evidence>
<keyword evidence="7" id="KW-1185">Reference proteome</keyword>
<dbReference type="Gene3D" id="1.10.10.1320">
    <property type="entry name" value="Anti-sigma factor, zinc-finger domain"/>
    <property type="match status" value="1"/>
</dbReference>
<comment type="caution">
    <text evidence="6">The sequence shown here is derived from an EMBL/GenBank/DDBJ whole genome shotgun (WGS) entry which is preliminary data.</text>
</comment>
<accession>A0ABP5FJZ4</accession>
<keyword evidence="4" id="KW-0812">Transmembrane</keyword>
<dbReference type="InterPro" id="IPR027383">
    <property type="entry name" value="Znf_put"/>
</dbReference>
<dbReference type="EMBL" id="BAAAPW010000001">
    <property type="protein sequence ID" value="GAA2028324.1"/>
    <property type="molecule type" value="Genomic_DNA"/>
</dbReference>
<reference evidence="7" key="1">
    <citation type="journal article" date="2019" name="Int. J. Syst. Evol. Microbiol.">
        <title>The Global Catalogue of Microorganisms (GCM) 10K type strain sequencing project: providing services to taxonomists for standard genome sequencing and annotation.</title>
        <authorList>
            <consortium name="The Broad Institute Genomics Platform"/>
            <consortium name="The Broad Institute Genome Sequencing Center for Infectious Disease"/>
            <person name="Wu L."/>
            <person name="Ma J."/>
        </authorList>
    </citation>
    <scope>NUCLEOTIDE SEQUENCE [LARGE SCALE GENOMIC DNA]</scope>
    <source>
        <strain evidence="7">JCM 15672</strain>
    </source>
</reference>
<evidence type="ECO:0000259" key="5">
    <source>
        <dbReference type="Pfam" id="PF13490"/>
    </source>
</evidence>
<evidence type="ECO:0000313" key="7">
    <source>
        <dbReference type="Proteomes" id="UP001501196"/>
    </source>
</evidence>
<protein>
    <submittedName>
        <fullName evidence="6">Zf-HC2 domain-containing protein</fullName>
    </submittedName>
</protein>
<feature type="domain" description="Putative zinc-finger" evidence="5">
    <location>
        <begin position="14"/>
        <end position="39"/>
    </location>
</feature>
<evidence type="ECO:0000313" key="6">
    <source>
        <dbReference type="EMBL" id="GAA2028324.1"/>
    </source>
</evidence>